<evidence type="ECO:0000313" key="1">
    <source>
        <dbReference type="EMBL" id="EJT48326.1"/>
    </source>
</evidence>
<sequence>MLLSPVYTRPPLSRRALSIGTLSLTFAAPEIRQCKVPSARVSDVADRCVRANVAAAAVQPAVQGAAAAARASRGAAVPAPRLGADHDNVPPVTLVAVHGPVPARAARVRLDR</sequence>
<accession>J5SZ93</accession>
<dbReference type="AlphaFoldDB" id="J5SZ93"/>
<organism evidence="1 2">
    <name type="scientific">Trichosporon asahii var. asahii (strain ATCC 90039 / CBS 2479 / JCM 2466 / KCTC 7840 / NBRC 103889/ NCYC 2677 / UAMH 7654)</name>
    <name type="common">Yeast</name>
    <dbReference type="NCBI Taxonomy" id="1186058"/>
    <lineage>
        <taxon>Eukaryota</taxon>
        <taxon>Fungi</taxon>
        <taxon>Dikarya</taxon>
        <taxon>Basidiomycota</taxon>
        <taxon>Agaricomycotina</taxon>
        <taxon>Tremellomycetes</taxon>
        <taxon>Trichosporonales</taxon>
        <taxon>Trichosporonaceae</taxon>
        <taxon>Trichosporon</taxon>
    </lineage>
</organism>
<dbReference type="GeneID" id="25986122"/>
<dbReference type="RefSeq" id="XP_014179345.1">
    <property type="nucleotide sequence ID" value="XM_014323870.1"/>
</dbReference>
<evidence type="ECO:0000313" key="2">
    <source>
        <dbReference type="Proteomes" id="UP000002748"/>
    </source>
</evidence>
<reference evidence="1 2" key="1">
    <citation type="journal article" date="2012" name="Eukaryot. Cell">
        <title>Draft genome sequence of CBS 2479, the standard type strain of Trichosporon asahii.</title>
        <authorList>
            <person name="Yang R.Y."/>
            <person name="Li H.T."/>
            <person name="Zhu H."/>
            <person name="Zhou G.P."/>
            <person name="Wang M."/>
            <person name="Wang L."/>
        </authorList>
    </citation>
    <scope>NUCLEOTIDE SEQUENCE [LARGE SCALE GENOMIC DNA]</scope>
    <source>
        <strain evidence="2">ATCC 90039 / CBS 2479 / JCM 2466 / KCTC 7840 / NCYC 2677 / UAMH 7654</strain>
    </source>
</reference>
<comment type="caution">
    <text evidence="1">The sequence shown here is derived from an EMBL/GenBank/DDBJ whole genome shotgun (WGS) entry which is preliminary data.</text>
</comment>
<name>J5SZ93_TRIAS</name>
<dbReference type="Proteomes" id="UP000002748">
    <property type="component" value="Unassembled WGS sequence"/>
</dbReference>
<proteinExistence type="predicted"/>
<gene>
    <name evidence="1" type="ORF">A1Q1_02609</name>
</gene>
<protein>
    <submittedName>
        <fullName evidence="1">Uncharacterized protein</fullName>
    </submittedName>
</protein>
<dbReference type="KEGG" id="tasa:A1Q1_02609"/>
<dbReference type="VEuPathDB" id="FungiDB:A1Q1_02609"/>
<dbReference type="EMBL" id="ALBS01000206">
    <property type="protein sequence ID" value="EJT48326.1"/>
    <property type="molecule type" value="Genomic_DNA"/>
</dbReference>
<dbReference type="HOGENOM" id="CLU_2147632_0_0_1"/>